<keyword evidence="1 4" id="KW-0808">Transferase</keyword>
<dbReference type="InterPro" id="IPR050065">
    <property type="entry name" value="GlmU-like"/>
</dbReference>
<dbReference type="InterPro" id="IPR025877">
    <property type="entry name" value="MobA-like_NTP_Trfase"/>
</dbReference>
<accession>A0A3E2VXU8</accession>
<dbReference type="Pfam" id="PF12804">
    <property type="entry name" value="NTP_transf_3"/>
    <property type="match status" value="1"/>
</dbReference>
<dbReference type="InterPro" id="IPR029044">
    <property type="entry name" value="Nucleotide-diphossugar_trans"/>
</dbReference>
<evidence type="ECO:0000256" key="2">
    <source>
        <dbReference type="ARBA" id="ARBA00022695"/>
    </source>
</evidence>
<dbReference type="AlphaFoldDB" id="A0A3E2VXU8"/>
<dbReference type="SUPFAM" id="SSF53448">
    <property type="entry name" value="Nucleotide-diphospho-sugar transferases"/>
    <property type="match status" value="1"/>
</dbReference>
<dbReference type="Proteomes" id="UP000260025">
    <property type="component" value="Unassembled WGS sequence"/>
</dbReference>
<organism evidence="4 5">
    <name type="scientific">Clostridium innocuum</name>
    <dbReference type="NCBI Taxonomy" id="1522"/>
    <lineage>
        <taxon>Bacteria</taxon>
        <taxon>Bacillati</taxon>
        <taxon>Bacillota</taxon>
        <taxon>Clostridia</taxon>
        <taxon>Eubacteriales</taxon>
        <taxon>Clostridiaceae</taxon>
        <taxon>Clostridium</taxon>
    </lineage>
</organism>
<sequence>MKAILMAAGMGTRIATKTNEPKCLLNIGNGPLIRHTVELLLNNQIEVYICLGFKGHLIREALCGYPITFYENPFYKVTNSIASLWFSREQLDETQDLLLANADVFWQQDILDLLLADDHKILLLADSSRRLSGDYFFHCENGILTDYGKDMPEAERTSEYVGIARIQKQEIACFRKQMEQLVHAGDYQLWWENTLYSMIGQKQIPVRDIAGHYWSEIDVLQDYENILDYVRRHPQCR</sequence>
<name>A0A3E2VXU8_CLOIN</name>
<protein>
    <submittedName>
        <fullName evidence="4">Phosphocholine cytidylyltransferase family protein</fullName>
    </submittedName>
</protein>
<gene>
    <name evidence="4" type="ORF">DXA38_08010</name>
</gene>
<dbReference type="OrthoDB" id="9801899at2"/>
<feature type="domain" description="MobA-like NTP transferase" evidence="3">
    <location>
        <begin position="3"/>
        <end position="130"/>
    </location>
</feature>
<dbReference type="RefSeq" id="WP_117442725.1">
    <property type="nucleotide sequence ID" value="NZ_JAJFEN010000030.1"/>
</dbReference>
<dbReference type="PANTHER" id="PTHR43584">
    <property type="entry name" value="NUCLEOTIDYL TRANSFERASE"/>
    <property type="match status" value="1"/>
</dbReference>
<comment type="caution">
    <text evidence="4">The sequence shown here is derived from an EMBL/GenBank/DDBJ whole genome shotgun (WGS) entry which is preliminary data.</text>
</comment>
<dbReference type="PANTHER" id="PTHR43584:SF8">
    <property type="entry name" value="N-ACETYLMURAMATE ALPHA-1-PHOSPHATE URIDYLYLTRANSFERASE"/>
    <property type="match status" value="1"/>
</dbReference>
<dbReference type="CDD" id="cd02523">
    <property type="entry name" value="PC_cytidylyltransferase"/>
    <property type="match status" value="1"/>
</dbReference>
<dbReference type="Gene3D" id="3.90.550.10">
    <property type="entry name" value="Spore Coat Polysaccharide Biosynthesis Protein SpsA, Chain A"/>
    <property type="match status" value="1"/>
</dbReference>
<evidence type="ECO:0000259" key="3">
    <source>
        <dbReference type="Pfam" id="PF12804"/>
    </source>
</evidence>
<keyword evidence="2 4" id="KW-0548">Nucleotidyltransferase</keyword>
<reference evidence="4 5" key="1">
    <citation type="submission" date="2018-08" db="EMBL/GenBank/DDBJ databases">
        <title>A genome reference for cultivated species of the human gut microbiota.</title>
        <authorList>
            <person name="Zou Y."/>
            <person name="Xue W."/>
            <person name="Luo G."/>
        </authorList>
    </citation>
    <scope>NUCLEOTIDE SEQUENCE [LARGE SCALE GENOMIC DNA]</scope>
    <source>
        <strain evidence="4 5">OF01-2LB</strain>
    </source>
</reference>
<dbReference type="EMBL" id="QVEV01000009">
    <property type="protein sequence ID" value="RGC16260.1"/>
    <property type="molecule type" value="Genomic_DNA"/>
</dbReference>
<dbReference type="GO" id="GO:0016779">
    <property type="term" value="F:nucleotidyltransferase activity"/>
    <property type="evidence" value="ECO:0007669"/>
    <property type="project" value="UniProtKB-KW"/>
</dbReference>
<evidence type="ECO:0000313" key="4">
    <source>
        <dbReference type="EMBL" id="RGC16260.1"/>
    </source>
</evidence>
<proteinExistence type="predicted"/>
<evidence type="ECO:0000313" key="5">
    <source>
        <dbReference type="Proteomes" id="UP000260025"/>
    </source>
</evidence>
<evidence type="ECO:0000256" key="1">
    <source>
        <dbReference type="ARBA" id="ARBA00022679"/>
    </source>
</evidence>